<gene>
    <name evidence="8" type="ORF">SAMN02745775_10497</name>
</gene>
<evidence type="ECO:0000313" key="8">
    <source>
        <dbReference type="EMBL" id="SFK58970.1"/>
    </source>
</evidence>
<evidence type="ECO:0000256" key="7">
    <source>
        <dbReference type="RuleBase" id="RU364069"/>
    </source>
</evidence>
<dbReference type="GO" id="GO:0008830">
    <property type="term" value="F:dTDP-4-dehydrorhamnose 3,5-epimerase activity"/>
    <property type="evidence" value="ECO:0007669"/>
    <property type="project" value="UniProtKB-UniRule"/>
</dbReference>
<organism evidence="8 9">
    <name type="scientific">Falsiroseomonas stagni DSM 19981</name>
    <dbReference type="NCBI Taxonomy" id="1123062"/>
    <lineage>
        <taxon>Bacteria</taxon>
        <taxon>Pseudomonadati</taxon>
        <taxon>Pseudomonadota</taxon>
        <taxon>Alphaproteobacteria</taxon>
        <taxon>Acetobacterales</taxon>
        <taxon>Roseomonadaceae</taxon>
        <taxon>Falsiroseomonas</taxon>
    </lineage>
</organism>
<protein>
    <recommendedName>
        <fullName evidence="4 7">dTDP-4-dehydrorhamnose 3,5-epimerase</fullName>
        <ecNumber evidence="3 7">5.1.3.13</ecNumber>
    </recommendedName>
    <alternativeName>
        <fullName evidence="7">Thymidine diphospho-4-keto-rhamnose 3,5-epimerase</fullName>
    </alternativeName>
</protein>
<comment type="subunit">
    <text evidence="7">Homodimer.</text>
</comment>
<keyword evidence="9" id="KW-1185">Reference proteome</keyword>
<feature type="site" description="Participates in a stacking interaction with the thymidine ring of dTDP-4-oxo-6-deoxyglucose" evidence="6">
    <location>
        <position position="148"/>
    </location>
</feature>
<dbReference type="GO" id="GO:0000271">
    <property type="term" value="P:polysaccharide biosynthetic process"/>
    <property type="evidence" value="ECO:0007669"/>
    <property type="project" value="TreeGrafter"/>
</dbReference>
<dbReference type="CDD" id="cd00438">
    <property type="entry name" value="cupin_RmlC"/>
    <property type="match status" value="1"/>
</dbReference>
<accession>A0A1I4ARW5</accession>
<dbReference type="STRING" id="1123062.SAMN02745775_10497"/>
<proteinExistence type="inferred from homology"/>
<evidence type="ECO:0000256" key="3">
    <source>
        <dbReference type="ARBA" id="ARBA00012098"/>
    </source>
</evidence>
<dbReference type="InterPro" id="IPR011051">
    <property type="entry name" value="RmlC_Cupin_sf"/>
</dbReference>
<evidence type="ECO:0000313" key="9">
    <source>
        <dbReference type="Proteomes" id="UP000199473"/>
    </source>
</evidence>
<dbReference type="Pfam" id="PF00908">
    <property type="entry name" value="dTDP_sugar_isom"/>
    <property type="match status" value="1"/>
</dbReference>
<comment type="catalytic activity">
    <reaction evidence="1 7">
        <text>dTDP-4-dehydro-6-deoxy-alpha-D-glucose = dTDP-4-dehydro-beta-L-rhamnose</text>
        <dbReference type="Rhea" id="RHEA:16969"/>
        <dbReference type="ChEBI" id="CHEBI:57649"/>
        <dbReference type="ChEBI" id="CHEBI:62830"/>
        <dbReference type="EC" id="5.1.3.13"/>
    </reaction>
</comment>
<evidence type="ECO:0000256" key="5">
    <source>
        <dbReference type="PIRSR" id="PIRSR600888-1"/>
    </source>
</evidence>
<dbReference type="Proteomes" id="UP000199473">
    <property type="component" value="Unassembled WGS sequence"/>
</dbReference>
<evidence type="ECO:0000256" key="6">
    <source>
        <dbReference type="PIRSR" id="PIRSR600888-3"/>
    </source>
</evidence>
<evidence type="ECO:0000256" key="2">
    <source>
        <dbReference type="ARBA" id="ARBA00001997"/>
    </source>
</evidence>
<dbReference type="UniPathway" id="UPA00124"/>
<dbReference type="InterPro" id="IPR000888">
    <property type="entry name" value="RmlC-like"/>
</dbReference>
<dbReference type="RefSeq" id="WP_217648708.1">
    <property type="nucleotide sequence ID" value="NZ_FOSQ01000004.1"/>
</dbReference>
<feature type="active site" description="Proton acceptor" evidence="5">
    <location>
        <position position="72"/>
    </location>
</feature>
<dbReference type="GO" id="GO:0005829">
    <property type="term" value="C:cytosol"/>
    <property type="evidence" value="ECO:0007669"/>
    <property type="project" value="TreeGrafter"/>
</dbReference>
<dbReference type="EMBL" id="FOSQ01000004">
    <property type="protein sequence ID" value="SFK58970.1"/>
    <property type="molecule type" value="Genomic_DNA"/>
</dbReference>
<dbReference type="PANTHER" id="PTHR21047:SF2">
    <property type="entry name" value="THYMIDINE DIPHOSPHO-4-KETO-RHAMNOSE 3,5-EPIMERASE"/>
    <property type="match status" value="1"/>
</dbReference>
<comment type="similarity">
    <text evidence="7">Belongs to the dTDP-4-dehydrorhamnose 3,5-epimerase family.</text>
</comment>
<dbReference type="InterPro" id="IPR014710">
    <property type="entry name" value="RmlC-like_jellyroll"/>
</dbReference>
<dbReference type="EC" id="5.1.3.13" evidence="3 7"/>
<evidence type="ECO:0000256" key="4">
    <source>
        <dbReference type="ARBA" id="ARBA00019595"/>
    </source>
</evidence>
<reference evidence="8 9" key="1">
    <citation type="submission" date="2016-10" db="EMBL/GenBank/DDBJ databases">
        <authorList>
            <person name="de Groot N.N."/>
        </authorList>
    </citation>
    <scope>NUCLEOTIDE SEQUENCE [LARGE SCALE GENOMIC DNA]</scope>
    <source>
        <strain evidence="8 9">DSM 19981</strain>
    </source>
</reference>
<keyword evidence="7" id="KW-0413">Isomerase</keyword>
<sequence length="198" mass="21690">MNTLAPPGAGIRFQETPVAGCFIIDPIRRGDDRGFFARAFCEAEFAAAGVESRFVQANNSLTRKPFTLRGLHYQLPPAAEVKLVRCLAGALFDVVADLRPDSPSHGQWFGATLTAENRQMMLVPRGCAHGFLTMAPDTEALYLVSAPYAPAQERGLRWDDPFLGIEWPEDPAELSAKDAAWPAFDPAFHGTDQLRGLM</sequence>
<comment type="pathway">
    <text evidence="7">Carbohydrate biosynthesis; dTDP-L-rhamnose biosynthesis.</text>
</comment>
<dbReference type="NCBIfam" id="TIGR01221">
    <property type="entry name" value="rmlC"/>
    <property type="match status" value="1"/>
</dbReference>
<comment type="function">
    <text evidence="2 7">Catalyzes the epimerization of the C3' and C5'positions of dTDP-6-deoxy-D-xylo-4-hexulose, forming dTDP-6-deoxy-L-lyxo-4-hexulose.</text>
</comment>
<dbReference type="Gene3D" id="2.60.120.10">
    <property type="entry name" value="Jelly Rolls"/>
    <property type="match status" value="1"/>
</dbReference>
<dbReference type="GO" id="GO:0019305">
    <property type="term" value="P:dTDP-rhamnose biosynthetic process"/>
    <property type="evidence" value="ECO:0007669"/>
    <property type="project" value="UniProtKB-UniRule"/>
</dbReference>
<evidence type="ECO:0000256" key="1">
    <source>
        <dbReference type="ARBA" id="ARBA00001298"/>
    </source>
</evidence>
<dbReference type="SUPFAM" id="SSF51182">
    <property type="entry name" value="RmlC-like cupins"/>
    <property type="match status" value="1"/>
</dbReference>
<dbReference type="AlphaFoldDB" id="A0A1I4ARW5"/>
<dbReference type="PANTHER" id="PTHR21047">
    <property type="entry name" value="DTDP-6-DEOXY-D-GLUCOSE-3,5 EPIMERASE"/>
    <property type="match status" value="1"/>
</dbReference>
<feature type="active site" description="Proton donor" evidence="5">
    <location>
        <position position="142"/>
    </location>
</feature>
<name>A0A1I4ARW5_9PROT</name>